<protein>
    <submittedName>
        <fullName evidence="3">Gfo/Idh/MocA family oxidoreductase</fullName>
    </submittedName>
    <submittedName>
        <fullName evidence="4">Predicted dehydrogenase</fullName>
    </submittedName>
</protein>
<dbReference type="Pfam" id="PF22725">
    <property type="entry name" value="GFO_IDH_MocA_C3"/>
    <property type="match status" value="1"/>
</dbReference>
<dbReference type="EMBL" id="QQST01000002">
    <property type="protein sequence ID" value="RDI70190.1"/>
    <property type="molecule type" value="Genomic_DNA"/>
</dbReference>
<dbReference type="RefSeq" id="WP_092538864.1">
    <property type="nucleotide sequence ID" value="NZ_FNKQ01000004.1"/>
</dbReference>
<dbReference type="PANTHER" id="PTHR43249">
    <property type="entry name" value="UDP-N-ACETYL-2-AMINO-2-DEOXY-D-GLUCURONATE OXIDASE"/>
    <property type="match status" value="1"/>
</dbReference>
<organism evidence="4 5">
    <name type="scientific">Halopelagius longus</name>
    <dbReference type="NCBI Taxonomy" id="1236180"/>
    <lineage>
        <taxon>Archaea</taxon>
        <taxon>Methanobacteriati</taxon>
        <taxon>Methanobacteriota</taxon>
        <taxon>Stenosarchaea group</taxon>
        <taxon>Halobacteria</taxon>
        <taxon>Halobacteriales</taxon>
        <taxon>Haloferacaceae</taxon>
    </lineage>
</organism>
<reference evidence="3 6" key="3">
    <citation type="submission" date="2018-07" db="EMBL/GenBank/DDBJ databases">
        <title>Genome sequence of extremly halophilic archaeon Halopelagius longus strain BC12-B1.</title>
        <authorList>
            <person name="Zhang X."/>
        </authorList>
    </citation>
    <scope>NUCLEOTIDE SEQUENCE [LARGE SCALE GENOMIC DNA]</scope>
    <source>
        <strain evidence="3 6">BC12-B1</strain>
    </source>
</reference>
<dbReference type="PANTHER" id="PTHR43249:SF1">
    <property type="entry name" value="D-GLUCOSIDE 3-DEHYDROGENASE"/>
    <property type="match status" value="1"/>
</dbReference>
<dbReference type="GO" id="GO:0000166">
    <property type="term" value="F:nucleotide binding"/>
    <property type="evidence" value="ECO:0007669"/>
    <property type="project" value="InterPro"/>
</dbReference>
<dbReference type="InterPro" id="IPR000683">
    <property type="entry name" value="Gfo/Idh/MocA-like_OxRdtase_N"/>
</dbReference>
<dbReference type="Proteomes" id="UP000199289">
    <property type="component" value="Unassembled WGS sequence"/>
</dbReference>
<reference evidence="5" key="1">
    <citation type="submission" date="2016-10" db="EMBL/GenBank/DDBJ databases">
        <authorList>
            <person name="Varghese N."/>
            <person name="Submissions S."/>
        </authorList>
    </citation>
    <scope>NUCLEOTIDE SEQUENCE [LARGE SCALE GENOMIC DNA]</scope>
    <source>
        <strain evidence="5">CGMCC 1.12397</strain>
    </source>
</reference>
<dbReference type="InterPro" id="IPR036291">
    <property type="entry name" value="NAD(P)-bd_dom_sf"/>
</dbReference>
<dbReference type="Pfam" id="PF01408">
    <property type="entry name" value="GFO_IDH_MocA"/>
    <property type="match status" value="1"/>
</dbReference>
<dbReference type="SUPFAM" id="SSF55347">
    <property type="entry name" value="Glyceraldehyde-3-phosphate dehydrogenase-like, C-terminal domain"/>
    <property type="match status" value="1"/>
</dbReference>
<evidence type="ECO:0000313" key="3">
    <source>
        <dbReference type="EMBL" id="RDI70190.1"/>
    </source>
</evidence>
<feature type="domain" description="GFO/IDH/MocA-like oxidoreductase" evidence="2">
    <location>
        <begin position="137"/>
        <end position="273"/>
    </location>
</feature>
<dbReference type="Gene3D" id="3.30.360.10">
    <property type="entry name" value="Dihydrodipicolinate Reductase, domain 2"/>
    <property type="match status" value="1"/>
</dbReference>
<dbReference type="InterPro" id="IPR055170">
    <property type="entry name" value="GFO_IDH_MocA-like_dom"/>
</dbReference>
<dbReference type="EMBL" id="FNKQ01000004">
    <property type="protein sequence ID" value="SDR03698.1"/>
    <property type="molecule type" value="Genomic_DNA"/>
</dbReference>
<evidence type="ECO:0000313" key="4">
    <source>
        <dbReference type="EMBL" id="SDR03698.1"/>
    </source>
</evidence>
<reference evidence="4" key="2">
    <citation type="submission" date="2016-10" db="EMBL/GenBank/DDBJ databases">
        <authorList>
            <person name="de Groot N.N."/>
        </authorList>
    </citation>
    <scope>NUCLEOTIDE SEQUENCE [LARGE SCALE GENOMIC DNA]</scope>
    <source>
        <strain evidence="4">CGMCC 1.12397</strain>
    </source>
</reference>
<evidence type="ECO:0000313" key="5">
    <source>
        <dbReference type="Proteomes" id="UP000199289"/>
    </source>
</evidence>
<feature type="domain" description="Gfo/Idh/MocA-like oxidoreductase N-terminal" evidence="1">
    <location>
        <begin position="4"/>
        <end position="122"/>
    </location>
</feature>
<dbReference type="SUPFAM" id="SSF51735">
    <property type="entry name" value="NAD(P)-binding Rossmann-fold domains"/>
    <property type="match status" value="1"/>
</dbReference>
<accession>A0A1H1FSE5</accession>
<proteinExistence type="predicted"/>
<dbReference type="Gene3D" id="3.40.50.720">
    <property type="entry name" value="NAD(P)-binding Rossmann-like Domain"/>
    <property type="match status" value="1"/>
</dbReference>
<dbReference type="OrthoDB" id="25239at2157"/>
<keyword evidence="6" id="KW-1185">Reference proteome</keyword>
<evidence type="ECO:0000259" key="2">
    <source>
        <dbReference type="Pfam" id="PF22725"/>
    </source>
</evidence>
<sequence length="369" mass="40180">MSEFSIGFVGAGTIADWHAQRISRLGGEISAVADVDPTARRRFADEHGVKSTFKRYEEMLSTLQLDVVVVAVPNAFHADCAVAALESGANVFVEKPLADSVAGARRVADAERENEGTVMVGFMKAFEPNTDLLFDHVRGREFGDVYEVNVEYVRRRGIPQLGSWFTQKDIAGGGVVVDIGPHMLHLALSVLDFPDIESVSATTGSHFGVKAQEYTYLEMWGGDPVEDGTFDVEDHVRALVRTADGSAIHLNCAWASNTEPVQHVQVRGDEGGATLTPGDDGLTVHTTREDSLADHTFETPDGDPYEAEWEYFFEVLRGERVHDRNTVSEGVTVQRLIDAIYRSAEDGGEVVFDAADSDAEAAVQSDADD</sequence>
<name>A0A1H1FSE5_9EURY</name>
<evidence type="ECO:0000259" key="1">
    <source>
        <dbReference type="Pfam" id="PF01408"/>
    </source>
</evidence>
<dbReference type="Proteomes" id="UP000255421">
    <property type="component" value="Unassembled WGS sequence"/>
</dbReference>
<dbReference type="AlphaFoldDB" id="A0A1H1FSE5"/>
<gene>
    <name evidence="3" type="ORF">DWB78_16370</name>
    <name evidence="4" type="ORF">SAMN05216278_3379</name>
</gene>
<dbReference type="InterPro" id="IPR052515">
    <property type="entry name" value="Gfo/Idh/MocA_Oxidoreductase"/>
</dbReference>
<evidence type="ECO:0000313" key="6">
    <source>
        <dbReference type="Proteomes" id="UP000255421"/>
    </source>
</evidence>